<name>A0A1I6PWD3_9RHOB</name>
<evidence type="ECO:0000256" key="6">
    <source>
        <dbReference type="ARBA" id="ARBA00023235"/>
    </source>
</evidence>
<feature type="domain" description="Alanine racemase C-terminal" evidence="9">
    <location>
        <begin position="243"/>
        <end position="371"/>
    </location>
</feature>
<protein>
    <recommendedName>
        <fullName evidence="4">alanine racemase</fullName>
        <ecNumber evidence="4">5.1.1.1</ecNumber>
    </recommendedName>
</protein>
<dbReference type="SMART" id="SM01005">
    <property type="entry name" value="Ala_racemase_C"/>
    <property type="match status" value="1"/>
</dbReference>
<evidence type="ECO:0000256" key="1">
    <source>
        <dbReference type="ARBA" id="ARBA00000316"/>
    </source>
</evidence>
<dbReference type="InterPro" id="IPR011079">
    <property type="entry name" value="Ala_racemase_C"/>
</dbReference>
<keyword evidence="11" id="KW-1185">Reference proteome</keyword>
<dbReference type="SUPFAM" id="SSF51419">
    <property type="entry name" value="PLP-binding barrel"/>
    <property type="match status" value="1"/>
</dbReference>
<dbReference type="GO" id="GO:0008784">
    <property type="term" value="F:alanine racemase activity"/>
    <property type="evidence" value="ECO:0007669"/>
    <property type="project" value="UniProtKB-EC"/>
</dbReference>
<dbReference type="Pfam" id="PF01168">
    <property type="entry name" value="Ala_racemase_N"/>
    <property type="match status" value="1"/>
</dbReference>
<dbReference type="OrthoDB" id="9813814at2"/>
<dbReference type="GO" id="GO:0030632">
    <property type="term" value="P:D-alanine biosynthetic process"/>
    <property type="evidence" value="ECO:0007669"/>
    <property type="project" value="TreeGrafter"/>
</dbReference>
<evidence type="ECO:0000259" key="9">
    <source>
        <dbReference type="SMART" id="SM01005"/>
    </source>
</evidence>
<reference evidence="11" key="1">
    <citation type="submission" date="2016-10" db="EMBL/GenBank/DDBJ databases">
        <authorList>
            <person name="Varghese N."/>
            <person name="Submissions S."/>
        </authorList>
    </citation>
    <scope>NUCLEOTIDE SEQUENCE [LARGE SCALE GENOMIC DNA]</scope>
    <source>
        <strain evidence="11">DSM 23422</strain>
    </source>
</reference>
<sequence length="371" mass="40167">MTEDRCPGSWCEIHRDRISHNLTLALGLLPKGRRFCAVLKADAYGHGIEQVVPLIQAQDVTCIGITSNTEAYAVRTAGFTGTLIRLRAATPAEITDALGARVEEQVGSLEVAQKLWDLKNAGHPVRAHLALNTLGMSRDGLEIATDQGRITCLAIVKMLGEDVVGICTHFPDNTPASLPTASDLFQDQVSWIIDNTTLDRSRVLVHAGSSLTLVADQPVKTDMYRCGAILYGILKPELGFQTTMELKARIVSLGHYPKGATVGYDGAYRLRSDRRLACVSIGYANGFRRDVQDGAALAIGAQSAPVLGKVSMNTVVVDATDLDSVEVGGEATVFGQTGDTRNMLGKTEHQFRTIMADLYADWGLRNPRVFR</sequence>
<dbReference type="GO" id="GO:0030170">
    <property type="term" value="F:pyridoxal phosphate binding"/>
    <property type="evidence" value="ECO:0007669"/>
    <property type="project" value="TreeGrafter"/>
</dbReference>
<accession>A0A1I6PWD3</accession>
<dbReference type="PRINTS" id="PR00992">
    <property type="entry name" value="ALARACEMASE"/>
</dbReference>
<keyword evidence="5 7" id="KW-0663">Pyridoxal phosphate</keyword>
<feature type="modified residue" description="N6-(pyridoxal phosphate)lysine" evidence="7">
    <location>
        <position position="40"/>
    </location>
</feature>
<evidence type="ECO:0000256" key="8">
    <source>
        <dbReference type="PIRSR" id="PIRSR600821-52"/>
    </source>
</evidence>
<dbReference type="STRING" id="394264.SAMN04488040_0373"/>
<dbReference type="RefSeq" id="WP_093914643.1">
    <property type="nucleotide sequence ID" value="NZ_FPAJ01000001.1"/>
</dbReference>
<dbReference type="PROSITE" id="PS00395">
    <property type="entry name" value="ALANINE_RACEMASE"/>
    <property type="match status" value="1"/>
</dbReference>
<keyword evidence="6" id="KW-0413">Isomerase</keyword>
<dbReference type="InterPro" id="IPR009006">
    <property type="entry name" value="Ala_racemase/Decarboxylase_C"/>
</dbReference>
<dbReference type="Gene3D" id="3.20.20.10">
    <property type="entry name" value="Alanine racemase"/>
    <property type="match status" value="1"/>
</dbReference>
<comment type="catalytic activity">
    <reaction evidence="1">
        <text>L-alanine = D-alanine</text>
        <dbReference type="Rhea" id="RHEA:20249"/>
        <dbReference type="ChEBI" id="CHEBI:57416"/>
        <dbReference type="ChEBI" id="CHEBI:57972"/>
        <dbReference type="EC" id="5.1.1.1"/>
    </reaction>
</comment>
<feature type="binding site" evidence="8">
    <location>
        <position position="312"/>
    </location>
    <ligand>
        <name>substrate</name>
    </ligand>
</feature>
<dbReference type="InterPro" id="IPR000821">
    <property type="entry name" value="Ala_racemase"/>
</dbReference>
<dbReference type="SUPFAM" id="SSF50621">
    <property type="entry name" value="Alanine racemase C-terminal domain-like"/>
    <property type="match status" value="1"/>
</dbReference>
<evidence type="ECO:0000313" key="11">
    <source>
        <dbReference type="Proteomes" id="UP000199239"/>
    </source>
</evidence>
<evidence type="ECO:0000256" key="3">
    <source>
        <dbReference type="ARBA" id="ARBA00007880"/>
    </source>
</evidence>
<dbReference type="PANTHER" id="PTHR30511">
    <property type="entry name" value="ALANINE RACEMASE"/>
    <property type="match status" value="1"/>
</dbReference>
<dbReference type="EMBL" id="FPAJ01000001">
    <property type="protein sequence ID" value="SFS44513.1"/>
    <property type="molecule type" value="Genomic_DNA"/>
</dbReference>
<organism evidence="10 11">
    <name type="scientific">Sulfitobacter marinus</name>
    <dbReference type="NCBI Taxonomy" id="394264"/>
    <lineage>
        <taxon>Bacteria</taxon>
        <taxon>Pseudomonadati</taxon>
        <taxon>Pseudomonadota</taxon>
        <taxon>Alphaproteobacteria</taxon>
        <taxon>Rhodobacterales</taxon>
        <taxon>Roseobacteraceae</taxon>
        <taxon>Sulfitobacter</taxon>
    </lineage>
</organism>
<dbReference type="Proteomes" id="UP000199239">
    <property type="component" value="Unassembled WGS sequence"/>
</dbReference>
<comment type="similarity">
    <text evidence="3">Belongs to the alanine racemase family.</text>
</comment>
<dbReference type="Pfam" id="PF00842">
    <property type="entry name" value="Ala_racemase_C"/>
    <property type="match status" value="1"/>
</dbReference>
<dbReference type="InterPro" id="IPR029066">
    <property type="entry name" value="PLP-binding_barrel"/>
</dbReference>
<evidence type="ECO:0000256" key="7">
    <source>
        <dbReference type="PIRSR" id="PIRSR600821-50"/>
    </source>
</evidence>
<evidence type="ECO:0000256" key="2">
    <source>
        <dbReference type="ARBA" id="ARBA00001933"/>
    </source>
</evidence>
<proteinExistence type="inferred from homology"/>
<comment type="cofactor">
    <cofactor evidence="2 7">
        <name>pyridoxal 5'-phosphate</name>
        <dbReference type="ChEBI" id="CHEBI:597326"/>
    </cofactor>
</comment>
<evidence type="ECO:0000313" key="10">
    <source>
        <dbReference type="EMBL" id="SFS44513.1"/>
    </source>
</evidence>
<evidence type="ECO:0000256" key="5">
    <source>
        <dbReference type="ARBA" id="ARBA00022898"/>
    </source>
</evidence>
<dbReference type="InterPro" id="IPR001608">
    <property type="entry name" value="Ala_racemase_N"/>
</dbReference>
<gene>
    <name evidence="10" type="ORF">SAMN04488040_0373</name>
</gene>
<dbReference type="Gene3D" id="2.40.37.10">
    <property type="entry name" value="Lyase, Ornithine Decarboxylase, Chain A, domain 1"/>
    <property type="match status" value="1"/>
</dbReference>
<dbReference type="AlphaFoldDB" id="A0A1I6PWD3"/>
<dbReference type="GO" id="GO:0005829">
    <property type="term" value="C:cytosol"/>
    <property type="evidence" value="ECO:0007669"/>
    <property type="project" value="TreeGrafter"/>
</dbReference>
<feature type="binding site" evidence="8">
    <location>
        <position position="138"/>
    </location>
    <ligand>
        <name>substrate</name>
    </ligand>
</feature>
<evidence type="ECO:0000256" key="4">
    <source>
        <dbReference type="ARBA" id="ARBA00013089"/>
    </source>
</evidence>
<dbReference type="InterPro" id="IPR020622">
    <property type="entry name" value="Ala_racemase_pyridoxalP-BS"/>
</dbReference>
<dbReference type="PANTHER" id="PTHR30511:SF0">
    <property type="entry name" value="ALANINE RACEMASE, CATABOLIC-RELATED"/>
    <property type="match status" value="1"/>
</dbReference>
<dbReference type="EC" id="5.1.1.1" evidence="4"/>